<dbReference type="PANTHER" id="PTHR11695:SF294">
    <property type="entry name" value="RETICULON-4-INTERACTING PROTEIN 1, MITOCHONDRIAL"/>
    <property type="match status" value="1"/>
</dbReference>
<dbReference type="GO" id="GO:0016491">
    <property type="term" value="F:oxidoreductase activity"/>
    <property type="evidence" value="ECO:0007669"/>
    <property type="project" value="UniProtKB-KW"/>
</dbReference>
<proteinExistence type="predicted"/>
<evidence type="ECO:0000313" key="4">
    <source>
        <dbReference type="Proteomes" id="UP000030643"/>
    </source>
</evidence>
<dbReference type="SUPFAM" id="SSF51735">
    <property type="entry name" value="NAD(P)-binding Rossmann-fold domains"/>
    <property type="match status" value="1"/>
</dbReference>
<dbReference type="PANTHER" id="PTHR11695">
    <property type="entry name" value="ALCOHOL DEHYDROGENASE RELATED"/>
    <property type="match status" value="1"/>
</dbReference>
<dbReference type="InterPro" id="IPR036291">
    <property type="entry name" value="NAD(P)-bd_dom_sf"/>
</dbReference>
<feature type="domain" description="Enoyl reductase (ER)" evidence="2">
    <location>
        <begin position="12"/>
        <end position="306"/>
    </location>
</feature>
<gene>
    <name evidence="3" type="ORF">WOSG25_012290</name>
</gene>
<dbReference type="InterPro" id="IPR002364">
    <property type="entry name" value="Quin_OxRdtase/zeta-crystal_CS"/>
</dbReference>
<dbReference type="InterPro" id="IPR013154">
    <property type="entry name" value="ADH-like_N"/>
</dbReference>
<dbReference type="Pfam" id="PF08240">
    <property type="entry name" value="ADH_N"/>
    <property type="match status" value="1"/>
</dbReference>
<evidence type="ECO:0000313" key="3">
    <source>
        <dbReference type="EMBL" id="GAK30132.1"/>
    </source>
</evidence>
<sequence>MSKALQYDAFNGTDQLEWRETVDLPLAADEVRVNVKAVSLNPMDWLLPENETVARTDFGLSLPGTFGYDFAGEISEVGANVTDFKLGDRVFGGNVKGSAREQMIINGINSREMFHTPDEISDELASTLAVAGMSAAAALHAVNLEAGDRLLVGGASGGVGTFAVQLARLRGAEVIGTAAKSTFDYLEMLGAQPLEYGPGVAERLQEVAPNGINKAIDLFGREVVELAQSLGLGQGQISTIVPYPAVPDDVILTGGIEGTKADMNEILTAIAAGKFQVPIAARFDITDYQAAIALQRGRHVHGKVVLRLV</sequence>
<dbReference type="CDD" id="cd05289">
    <property type="entry name" value="MDR_like_2"/>
    <property type="match status" value="1"/>
</dbReference>
<keyword evidence="4" id="KW-1185">Reference proteome</keyword>
<reference evidence="4" key="1">
    <citation type="journal article" date="2014" name="Genome Announc.">
        <title>Draft genome sequence of Weissella oryzae SG25T, isolated from fermented rice grains.</title>
        <authorList>
            <person name="Tanizawa Y."/>
            <person name="Fujisawa T."/>
            <person name="Mochizuki T."/>
            <person name="Kaminuma E."/>
            <person name="Suzuki Y."/>
            <person name="Nakamura Y."/>
            <person name="Tohno M."/>
        </authorList>
    </citation>
    <scope>NUCLEOTIDE SEQUENCE [LARGE SCALE GENOMIC DNA]</scope>
    <source>
        <strain evidence="4">DSM 25784 / JCM 18191 / LMG 30913 / SG25</strain>
    </source>
</reference>
<dbReference type="SMART" id="SM00829">
    <property type="entry name" value="PKS_ER"/>
    <property type="match status" value="1"/>
</dbReference>
<organism evidence="3 4">
    <name type="scientific">Weissella oryzae (strain DSM 25784 / JCM 18191 / LMG 30913 / SG25)</name>
    <dbReference type="NCBI Taxonomy" id="1329250"/>
    <lineage>
        <taxon>Bacteria</taxon>
        <taxon>Bacillati</taxon>
        <taxon>Bacillota</taxon>
        <taxon>Bacilli</taxon>
        <taxon>Lactobacillales</taxon>
        <taxon>Lactobacillaceae</taxon>
        <taxon>Weissella</taxon>
    </lineage>
</organism>
<dbReference type="Proteomes" id="UP000030643">
    <property type="component" value="Unassembled WGS sequence"/>
</dbReference>
<dbReference type="EMBL" id="DF820484">
    <property type="protein sequence ID" value="GAK30132.1"/>
    <property type="molecule type" value="Genomic_DNA"/>
</dbReference>
<dbReference type="STRING" id="1329250.WOSG25_012290"/>
<dbReference type="Gene3D" id="3.40.50.720">
    <property type="entry name" value="NAD(P)-binding Rossmann-like Domain"/>
    <property type="match status" value="1"/>
</dbReference>
<dbReference type="eggNOG" id="COG0604">
    <property type="taxonomic scope" value="Bacteria"/>
</dbReference>
<dbReference type="AlphaFoldDB" id="A0A069CRX4"/>
<accession>A0A069CRX4</accession>
<dbReference type="SUPFAM" id="SSF50129">
    <property type="entry name" value="GroES-like"/>
    <property type="match status" value="1"/>
</dbReference>
<dbReference type="InterPro" id="IPR050700">
    <property type="entry name" value="YIM1/Zinc_Alcohol_DH_Fams"/>
</dbReference>
<dbReference type="GO" id="GO:0008270">
    <property type="term" value="F:zinc ion binding"/>
    <property type="evidence" value="ECO:0007669"/>
    <property type="project" value="InterPro"/>
</dbReference>
<protein>
    <submittedName>
        <fullName evidence="3">NADPH:quinone reductase</fullName>
    </submittedName>
</protein>
<dbReference type="Pfam" id="PF13602">
    <property type="entry name" value="ADH_zinc_N_2"/>
    <property type="match status" value="1"/>
</dbReference>
<evidence type="ECO:0000256" key="1">
    <source>
        <dbReference type="ARBA" id="ARBA00023002"/>
    </source>
</evidence>
<dbReference type="Gene3D" id="3.90.180.10">
    <property type="entry name" value="Medium-chain alcohol dehydrogenases, catalytic domain"/>
    <property type="match status" value="1"/>
</dbReference>
<evidence type="ECO:0000259" key="2">
    <source>
        <dbReference type="SMART" id="SM00829"/>
    </source>
</evidence>
<dbReference type="InterPro" id="IPR020843">
    <property type="entry name" value="ER"/>
</dbReference>
<dbReference type="RefSeq" id="WP_027698271.1">
    <property type="nucleotide sequence ID" value="NZ_DF820484.1"/>
</dbReference>
<dbReference type="OrthoDB" id="9792162at2"/>
<keyword evidence="1" id="KW-0560">Oxidoreductase</keyword>
<dbReference type="PROSITE" id="PS01162">
    <property type="entry name" value="QOR_ZETA_CRYSTAL"/>
    <property type="match status" value="1"/>
</dbReference>
<dbReference type="InterPro" id="IPR011032">
    <property type="entry name" value="GroES-like_sf"/>
</dbReference>
<name>A0A069CRX4_WEIOS</name>